<comment type="caution">
    <text evidence="4">The sequence shown here is derived from an EMBL/GenBank/DDBJ whole genome shotgun (WGS) entry which is preliminary data.</text>
</comment>
<dbReference type="RefSeq" id="WP_147114807.1">
    <property type="nucleotide sequence ID" value="NZ_BJVJ01000097.1"/>
</dbReference>
<dbReference type="Proteomes" id="UP000321685">
    <property type="component" value="Unassembled WGS sequence"/>
</dbReference>
<feature type="compositionally biased region" description="Basic and acidic residues" evidence="1">
    <location>
        <begin position="1"/>
        <end position="13"/>
    </location>
</feature>
<dbReference type="AlphaFoldDB" id="A0A511DP14"/>
<dbReference type="PANTHER" id="PTHR35788">
    <property type="entry name" value="EXPORTED PROTEIN-RELATED"/>
    <property type="match status" value="1"/>
</dbReference>
<feature type="compositionally biased region" description="Low complexity" evidence="1">
    <location>
        <begin position="307"/>
        <end position="323"/>
    </location>
</feature>
<dbReference type="OrthoDB" id="9813301at2"/>
<organism evidence="4 5">
    <name type="scientific">Pseudonocardia sulfidoxydans NBRC 16205</name>
    <dbReference type="NCBI Taxonomy" id="1223511"/>
    <lineage>
        <taxon>Bacteria</taxon>
        <taxon>Bacillati</taxon>
        <taxon>Actinomycetota</taxon>
        <taxon>Actinomycetes</taxon>
        <taxon>Pseudonocardiales</taxon>
        <taxon>Pseudonocardiaceae</taxon>
        <taxon>Pseudonocardia</taxon>
    </lineage>
</organism>
<feature type="region of interest" description="Disordered" evidence="1">
    <location>
        <begin position="722"/>
        <end position="749"/>
    </location>
</feature>
<feature type="domain" description="YoaR-like putative peptidoglycan binding" evidence="3">
    <location>
        <begin position="704"/>
        <end position="774"/>
    </location>
</feature>
<feature type="compositionally biased region" description="Low complexity" evidence="1">
    <location>
        <begin position="277"/>
        <end position="294"/>
    </location>
</feature>
<reference evidence="4 5" key="1">
    <citation type="submission" date="2019-07" db="EMBL/GenBank/DDBJ databases">
        <title>Whole genome shotgun sequence of Pseudonocardia sulfidoxydans NBRC 16205.</title>
        <authorList>
            <person name="Hosoyama A."/>
            <person name="Uohara A."/>
            <person name="Ohji S."/>
            <person name="Ichikawa N."/>
        </authorList>
    </citation>
    <scope>NUCLEOTIDE SEQUENCE [LARGE SCALE GENOMIC DNA]</scope>
    <source>
        <strain evidence="4 5">NBRC 16205</strain>
    </source>
</reference>
<evidence type="ECO:0000256" key="2">
    <source>
        <dbReference type="SAM" id="Phobius"/>
    </source>
</evidence>
<dbReference type="InterPro" id="IPR022029">
    <property type="entry name" value="YoaR-like_PG-bd"/>
</dbReference>
<feature type="compositionally biased region" description="Basic and acidic residues" evidence="1">
    <location>
        <begin position="345"/>
        <end position="355"/>
    </location>
</feature>
<feature type="compositionally biased region" description="Low complexity" evidence="1">
    <location>
        <begin position="80"/>
        <end position="136"/>
    </location>
</feature>
<gene>
    <name evidence="4" type="ORF">PSU4_55150</name>
</gene>
<protein>
    <recommendedName>
        <fullName evidence="3">YoaR-like putative peptidoglycan binding domain-containing protein</fullName>
    </recommendedName>
</protein>
<name>A0A511DP14_9PSEU</name>
<keyword evidence="2" id="KW-1133">Transmembrane helix</keyword>
<feature type="transmembrane region" description="Helical" evidence="2">
    <location>
        <begin position="465"/>
        <end position="485"/>
    </location>
</feature>
<keyword evidence="5" id="KW-1185">Reference proteome</keyword>
<feature type="region of interest" description="Disordered" evidence="1">
    <location>
        <begin position="1"/>
        <end position="385"/>
    </location>
</feature>
<feature type="region of interest" description="Disordered" evidence="1">
    <location>
        <begin position="397"/>
        <end position="460"/>
    </location>
</feature>
<dbReference type="InterPro" id="IPR052913">
    <property type="entry name" value="Glycopeptide_resist_protein"/>
</dbReference>
<dbReference type="Pfam" id="PF04294">
    <property type="entry name" value="VanW"/>
    <property type="match status" value="1"/>
</dbReference>
<keyword evidence="2" id="KW-0472">Membrane</keyword>
<feature type="compositionally biased region" description="Low complexity" evidence="1">
    <location>
        <begin position="158"/>
        <end position="175"/>
    </location>
</feature>
<evidence type="ECO:0000313" key="5">
    <source>
        <dbReference type="Proteomes" id="UP000321685"/>
    </source>
</evidence>
<feature type="compositionally biased region" description="Low complexity" evidence="1">
    <location>
        <begin position="15"/>
        <end position="25"/>
    </location>
</feature>
<dbReference type="Pfam" id="PF12229">
    <property type="entry name" value="PG_binding_4"/>
    <property type="match status" value="1"/>
</dbReference>
<feature type="compositionally biased region" description="Basic and acidic residues" evidence="1">
    <location>
        <begin position="236"/>
        <end position="272"/>
    </location>
</feature>
<feature type="compositionally biased region" description="Low complexity" evidence="1">
    <location>
        <begin position="33"/>
        <end position="50"/>
    </location>
</feature>
<dbReference type="InterPro" id="IPR007391">
    <property type="entry name" value="Vancomycin_resist_VanW"/>
</dbReference>
<dbReference type="PANTHER" id="PTHR35788:SF1">
    <property type="entry name" value="EXPORTED PROTEIN"/>
    <property type="match status" value="1"/>
</dbReference>
<accession>A0A511DP14</accession>
<evidence type="ECO:0000256" key="1">
    <source>
        <dbReference type="SAM" id="MobiDB-lite"/>
    </source>
</evidence>
<feature type="compositionally biased region" description="Basic and acidic residues" evidence="1">
    <location>
        <begin position="724"/>
        <end position="734"/>
    </location>
</feature>
<proteinExistence type="predicted"/>
<keyword evidence="2" id="KW-0812">Transmembrane</keyword>
<sequence length="1014" mass="102535">MTEREPGVDEGHENAAAAAGSPAADDAARSDTTDTGPAASADDAAQPASSLSGDDLFASPAAGSPVVSMRPGPTLPPAEPATGTADGSASAGPPADADPAPAVADASAAAGHDAASADPADAEIAAPRSEAAAAWAGSDEPRAEPTPEPPPVGSRAVDSPAADSPPAAAADADAAIAEHTSDVAPTAPPASDKAASAAPAADAVATEPARAEQAAEPAADPTAAAAAGREPAAESARPEPARAESARPEPARAESAHAEPARAESPRPEPARPEPATPAAAAEVPAPAAEPVESGRSWFDPARDTETTAVLPAVRPATPTVTPSEPPRPRQAAPVDPATVRIPARRTEQPVERPTEVIPAIAAEAARREASGRPEQGEASTTLTKGAAATAVLGAAAGARPATDAGRTTTLRTDGPAGGGAGAPAGPAADATRPVRPEADSGGDGPDGPDTPESGGKGRRRRRPLLVAAAVVGLLAVLYVVDLLLGMGDMPRGVSVAGQAVGGMSREEAEASLRATIDPRSAQPVVVTAGDVRTEIDAGTAKLGVDWDATMERAGAQPLNPIARVQSFFVDKDFDIVSTADDRAVAAALEGMGPLVDDEATEGSVRFDGLEPVPVMPEDGHRLDVAAAVPLVSTKWATGQPVELPLVTLKPVTTPDDVRQAVDSVARPAVAAPITVTGEGARGTLDPADIAKALTFRADAAASPKLVPELNPEVVSDALSPQLEKTEKPGRDATLDVSGPTPVVVPSQDGRGIDYPATLTSMVPVLTAQAPREVAAVYGDKPAKVTTEDVEKLGIAGEISTFTTGGFAADSGRNIKRAADQIDGTIVKPGETFSLNAKTNPRNAANGYVEAGIIEDGHPARGVGGGVSQVATTLYNAAYFAGMVDVAHKEHSFYISRYPVAREATVFDNVIDLRFRNDGPTGVLIKTFWTPTSLTVKIYGTKRYEVTSTTGPRTNETPPSPVTIPAGQPCAASSGAPGFTATDTRTLRNVQTGEVRTEKRTVRYNPSPIVVCGG</sequence>
<feature type="compositionally biased region" description="Basic and acidic residues" evidence="1">
    <location>
        <begin position="365"/>
        <end position="376"/>
    </location>
</feature>
<feature type="compositionally biased region" description="Low complexity" evidence="1">
    <location>
        <begin position="189"/>
        <end position="235"/>
    </location>
</feature>
<feature type="compositionally biased region" description="Low complexity" evidence="1">
    <location>
        <begin position="397"/>
        <end position="410"/>
    </location>
</feature>
<evidence type="ECO:0000259" key="3">
    <source>
        <dbReference type="Pfam" id="PF12229"/>
    </source>
</evidence>
<dbReference type="EMBL" id="BJVJ01000097">
    <property type="protein sequence ID" value="GEL26561.1"/>
    <property type="molecule type" value="Genomic_DNA"/>
</dbReference>
<evidence type="ECO:0000313" key="4">
    <source>
        <dbReference type="EMBL" id="GEL26561.1"/>
    </source>
</evidence>